<dbReference type="AlphaFoldDB" id="A0A7W8AGS9"/>
<dbReference type="GO" id="GO:0000976">
    <property type="term" value="F:transcription cis-regulatory region binding"/>
    <property type="evidence" value="ECO:0007669"/>
    <property type="project" value="TreeGrafter"/>
</dbReference>
<evidence type="ECO:0000256" key="3">
    <source>
        <dbReference type="ARBA" id="ARBA00023125"/>
    </source>
</evidence>
<dbReference type="GO" id="GO:0003700">
    <property type="term" value="F:DNA-binding transcription factor activity"/>
    <property type="evidence" value="ECO:0007669"/>
    <property type="project" value="TreeGrafter"/>
</dbReference>
<dbReference type="Gene3D" id="1.10.357.10">
    <property type="entry name" value="Tetracycline Repressor, domain 2"/>
    <property type="match status" value="1"/>
</dbReference>
<evidence type="ECO:0000256" key="5">
    <source>
        <dbReference type="PROSITE-ProRule" id="PRU00335"/>
    </source>
</evidence>
<protein>
    <submittedName>
        <fullName evidence="7">AcrR family transcriptional regulator</fullName>
    </submittedName>
</protein>
<comment type="caution">
    <text evidence="7">The sequence shown here is derived from an EMBL/GenBank/DDBJ whole genome shotgun (WGS) entry which is preliminary data.</text>
</comment>
<dbReference type="InterPro" id="IPR001647">
    <property type="entry name" value="HTH_TetR"/>
</dbReference>
<evidence type="ECO:0000313" key="7">
    <source>
        <dbReference type="EMBL" id="MBB5084558.1"/>
    </source>
</evidence>
<dbReference type="Pfam" id="PF00440">
    <property type="entry name" value="TetR_N"/>
    <property type="match status" value="1"/>
</dbReference>
<organism evidence="7 8">
    <name type="scientific">Nonomuraea endophytica</name>
    <dbReference type="NCBI Taxonomy" id="714136"/>
    <lineage>
        <taxon>Bacteria</taxon>
        <taxon>Bacillati</taxon>
        <taxon>Actinomycetota</taxon>
        <taxon>Actinomycetes</taxon>
        <taxon>Streptosporangiales</taxon>
        <taxon>Streptosporangiaceae</taxon>
        <taxon>Nonomuraea</taxon>
    </lineage>
</organism>
<evidence type="ECO:0000256" key="4">
    <source>
        <dbReference type="ARBA" id="ARBA00023163"/>
    </source>
</evidence>
<dbReference type="SUPFAM" id="SSF48498">
    <property type="entry name" value="Tetracyclin repressor-like, C-terminal domain"/>
    <property type="match status" value="1"/>
</dbReference>
<evidence type="ECO:0000256" key="1">
    <source>
        <dbReference type="ARBA" id="ARBA00022491"/>
    </source>
</evidence>
<dbReference type="PANTHER" id="PTHR30055:SF234">
    <property type="entry name" value="HTH-TYPE TRANSCRIPTIONAL REGULATOR BETI"/>
    <property type="match status" value="1"/>
</dbReference>
<evidence type="ECO:0000256" key="2">
    <source>
        <dbReference type="ARBA" id="ARBA00023015"/>
    </source>
</evidence>
<keyword evidence="2" id="KW-0805">Transcription regulation</keyword>
<evidence type="ECO:0000259" key="6">
    <source>
        <dbReference type="PROSITE" id="PS50977"/>
    </source>
</evidence>
<dbReference type="EMBL" id="JACHIN010000024">
    <property type="protein sequence ID" value="MBB5084558.1"/>
    <property type="molecule type" value="Genomic_DNA"/>
</dbReference>
<keyword evidence="4" id="KW-0804">Transcription</keyword>
<proteinExistence type="predicted"/>
<keyword evidence="1" id="KW-0678">Repressor</keyword>
<keyword evidence="3 5" id="KW-0238">DNA-binding</keyword>
<gene>
    <name evidence="7" type="ORF">HNR40_010067</name>
</gene>
<dbReference type="InterPro" id="IPR050109">
    <property type="entry name" value="HTH-type_TetR-like_transc_reg"/>
</dbReference>
<dbReference type="PROSITE" id="PS50977">
    <property type="entry name" value="HTH_TETR_2"/>
    <property type="match status" value="1"/>
</dbReference>
<keyword evidence="8" id="KW-1185">Reference proteome</keyword>
<evidence type="ECO:0000313" key="8">
    <source>
        <dbReference type="Proteomes" id="UP000568380"/>
    </source>
</evidence>
<name>A0A7W8AGS9_9ACTN</name>
<dbReference type="InterPro" id="IPR039538">
    <property type="entry name" value="BetI_C"/>
</dbReference>
<accession>A0A7W8AGS9</accession>
<dbReference type="Pfam" id="PF13977">
    <property type="entry name" value="TetR_C_6"/>
    <property type="match status" value="1"/>
</dbReference>
<reference evidence="7 8" key="1">
    <citation type="submission" date="2020-08" db="EMBL/GenBank/DDBJ databases">
        <title>Genomic Encyclopedia of Type Strains, Phase IV (KMG-IV): sequencing the most valuable type-strain genomes for metagenomic binning, comparative biology and taxonomic classification.</title>
        <authorList>
            <person name="Goeker M."/>
        </authorList>
    </citation>
    <scope>NUCLEOTIDE SEQUENCE [LARGE SCALE GENOMIC DNA]</scope>
    <source>
        <strain evidence="7 8">DSM 45385</strain>
    </source>
</reference>
<feature type="domain" description="HTH tetR-type" evidence="6">
    <location>
        <begin position="1"/>
        <end position="54"/>
    </location>
</feature>
<dbReference type="SUPFAM" id="SSF46689">
    <property type="entry name" value="Homeodomain-like"/>
    <property type="match status" value="1"/>
</dbReference>
<dbReference type="InterPro" id="IPR036271">
    <property type="entry name" value="Tet_transcr_reg_TetR-rel_C_sf"/>
</dbReference>
<dbReference type="RefSeq" id="WP_312896840.1">
    <property type="nucleotide sequence ID" value="NZ_JACHIN010000024.1"/>
</dbReference>
<feature type="DNA-binding region" description="H-T-H motif" evidence="5">
    <location>
        <begin position="17"/>
        <end position="36"/>
    </location>
</feature>
<dbReference type="InterPro" id="IPR009057">
    <property type="entry name" value="Homeodomain-like_sf"/>
</dbReference>
<dbReference type="Proteomes" id="UP000568380">
    <property type="component" value="Unassembled WGS sequence"/>
</dbReference>
<sequence length="174" mass="17963">MGAGIALLTEHGWPAVTTRGVAERAGTNPGLIHYHFGGLPGLHAAIARAAGELVIGPLVTELLGAVDARAALGRIRDMLGETTGDERATRLAVEVIAGAARDPALGEVLREQLRQARGQIGEALGRMHPEWPAERRAGVAVLVTAAVDGLMLHYLLDPGLPVGQAVSAAEGLLS</sequence>
<dbReference type="PANTHER" id="PTHR30055">
    <property type="entry name" value="HTH-TYPE TRANSCRIPTIONAL REGULATOR RUTR"/>
    <property type="match status" value="1"/>
</dbReference>